<feature type="compositionally biased region" description="Polar residues" evidence="1">
    <location>
        <begin position="332"/>
        <end position="356"/>
    </location>
</feature>
<feature type="compositionally biased region" description="Basic residues" evidence="1">
    <location>
        <begin position="246"/>
        <end position="256"/>
    </location>
</feature>
<dbReference type="EMBL" id="LT854255">
    <property type="protein sequence ID" value="SMR48312.1"/>
    <property type="molecule type" value="Genomic_DNA"/>
</dbReference>
<evidence type="ECO:0000313" key="2">
    <source>
        <dbReference type="EMBL" id="SMR48312.1"/>
    </source>
</evidence>
<evidence type="ECO:0000256" key="1">
    <source>
        <dbReference type="SAM" id="MobiDB-lite"/>
    </source>
</evidence>
<gene>
    <name evidence="2" type="ORF">ZT1E4_G3702</name>
</gene>
<feature type="region of interest" description="Disordered" evidence="1">
    <location>
        <begin position="312"/>
        <end position="360"/>
    </location>
</feature>
<evidence type="ECO:0000313" key="3">
    <source>
        <dbReference type="Proteomes" id="UP000245764"/>
    </source>
</evidence>
<dbReference type="Proteomes" id="UP000245764">
    <property type="component" value="Chromosome 3"/>
</dbReference>
<sequence>MPRRPQKELAAFQQSAGSATEPRSDETDDIELHLNSLPSTYGCSAGAADRGGHFDAGGLVKIGAWLGDLSDETMSVNGMLSFAEVKKSHFDQITAGADPNEVEPHVLAKPQLPVTMLLQCKACGNGQPLQANVFIFRWIDPATEKEMLNHVWTLAARLGPPNARREVFALLEKVPTDEEGLNESTDPLWRFWKSGGGYTIETTLAEAEPGTFSKRALSRMRVQQPDAENEWDKKDPLRGRKESWRTKRKRAGHGSKSHTTPSSSSRGKKRSRGRGRNDPVVDTCSSIDDRDPDDSDSYHISAKRLIRQLEQFGSARDDSHDSSLSLGRDSRTTPSSATREPRSARTSTVGPQSLPSSCGAAMSEAMADVFGKNGDDGCLSMSTDSAGQSMRGIGELRQR</sequence>
<name>A0A2H1G437_ZYMTR</name>
<reference evidence="3" key="1">
    <citation type="submission" date="2017-05" db="EMBL/GenBank/DDBJ databases">
        <authorList>
            <person name="Song R."/>
            <person name="Chenine A.L."/>
            <person name="Ruprecht R.M."/>
        </authorList>
    </citation>
    <scope>NUCLEOTIDE SEQUENCE [LARGE SCALE GENOMIC DNA]</scope>
</reference>
<feature type="region of interest" description="Disordered" evidence="1">
    <location>
        <begin position="1"/>
        <end position="27"/>
    </location>
</feature>
<accession>A0A2H1G437</accession>
<protein>
    <submittedName>
        <fullName evidence="2">Uncharacterized protein</fullName>
    </submittedName>
</protein>
<feature type="region of interest" description="Disordered" evidence="1">
    <location>
        <begin position="380"/>
        <end position="399"/>
    </location>
</feature>
<feature type="compositionally biased region" description="Basic and acidic residues" evidence="1">
    <location>
        <begin position="230"/>
        <end position="245"/>
    </location>
</feature>
<proteinExistence type="predicted"/>
<organism evidence="2 3">
    <name type="scientific">Zymoseptoria tritici ST99CH_1E4</name>
    <dbReference type="NCBI Taxonomy" id="1276532"/>
    <lineage>
        <taxon>Eukaryota</taxon>
        <taxon>Fungi</taxon>
        <taxon>Dikarya</taxon>
        <taxon>Ascomycota</taxon>
        <taxon>Pezizomycotina</taxon>
        <taxon>Dothideomycetes</taxon>
        <taxon>Dothideomycetidae</taxon>
        <taxon>Mycosphaerellales</taxon>
        <taxon>Mycosphaerellaceae</taxon>
        <taxon>Zymoseptoria</taxon>
    </lineage>
</organism>
<dbReference type="AlphaFoldDB" id="A0A2H1G437"/>
<feature type="region of interest" description="Disordered" evidence="1">
    <location>
        <begin position="218"/>
        <end position="296"/>
    </location>
</feature>